<keyword evidence="5 9" id="KW-0732">Signal</keyword>
<dbReference type="NCBIfam" id="TIGR01167">
    <property type="entry name" value="LPXTG_anchor"/>
    <property type="match status" value="1"/>
</dbReference>
<dbReference type="Pfam" id="PF17802">
    <property type="entry name" value="SpaA"/>
    <property type="match status" value="4"/>
</dbReference>
<feature type="region of interest" description="Disordered" evidence="7">
    <location>
        <begin position="1343"/>
        <end position="1441"/>
    </location>
</feature>
<dbReference type="InterPro" id="IPR013783">
    <property type="entry name" value="Ig-like_fold"/>
</dbReference>
<keyword evidence="3" id="KW-0134">Cell wall</keyword>
<accession>A0ABQ1Y5Z4</accession>
<evidence type="ECO:0000256" key="6">
    <source>
        <dbReference type="ARBA" id="ARBA00023088"/>
    </source>
</evidence>
<gene>
    <name evidence="11" type="ORF">GCM10008013_05680</name>
</gene>
<dbReference type="InterPro" id="IPR008456">
    <property type="entry name" value="Collagen-bd_dom"/>
</dbReference>
<evidence type="ECO:0000256" key="8">
    <source>
        <dbReference type="SAM" id="Phobius"/>
    </source>
</evidence>
<feature type="compositionally biased region" description="Polar residues" evidence="7">
    <location>
        <begin position="1492"/>
        <end position="1501"/>
    </location>
</feature>
<sequence>MKKRSIAVLLAFLLVFQIFSSAGTLGIVKAAEKTDRISFTKVELSEEKDSDIIAVIKDAVENYDPNYQFSLDKQIYVKYAWKLEGGHDFWKDDTYTFNLPEGLKLEKDITGPLNDFGTFTAFKDTGKVVLTFNENVRDSEELDSDGSEVFGDLQFWAYIDDGKIPAGSNTVDIVFNNHPITVNVKPSGNHNSVNKTGNVISDPVEGKVIEWTIDVNKNLEKIDNAQVVDPIPSGLELFGAVTIDKLNVALSNGNVSVEPGSTITIANPTVNSSNELTINFADVLNNTGSIDGAYRITFKTKITQEMDEAAVPFENTAKLTGNKPNNPPIEYKGEDTVTITPVKVLQKAGGKSNPDHSIDWEIKYNFGERSLTDPVITDLFDNKHVLDGTVKVYEVDANGNKTGSPVNIFSQSTDVTNVTGSDEKNGFILSHTGTITKPYIIEYKTKPASDVTEGYTVNNNVFDNNGKTATSSGGVSQNFYSKSHSEVDYNNKTIKWTVHINKDKYNMTGGVYTDTFPLGKNGKPALKLVGNVNVTKDGNGLDGTVTPDQDGKGFTVTGLSGETHYTITYVTTFDFEESSLDSLIANYKNVGNFKWDQDTRPNKPGTTFEDTFTPNPGDHWQWTNNGKKEGKYSAATKTISWNIGFNYGQKLMTDAVITDKLTDIQSFNKDSLKIYEVIVNSNGSITESAIPVYEHGVTNGFVTVQEPSAANENTLKISFSQLINKQAYIVKFTTSVDDQKFDNSHQTISNTAIVSHNDSNNEKYTSSLTNSVQVPKAGTYISKTGISEQNDSSVPSNKDKYKINWEIKINEAQSKIKNVKVSDTPSENQILLGKNNFKLYSATYNNNNVLEQGSEIVNPVEEENHIYNLKIAEDGTSFELSFVREIDSAYILKYSTYVDAEEGTTVSVSNAAKLTADDIKNSSTTSQVPYSFALSGGTGNANALTGDVVVNKTGDDGKPLANVEFKLLRTNGSTLRTETTGPDGKLEFKQVRYGNYILKEVAAPKYYNLDGTGETKVSINAITTKDSTEAIEMNIKNIKKKFGNLTIKKVDNADNTKLLPGATFELYEKEGYPTTKKLVVSGTTGTDGTLTFNGEAHEIYQGIDYVLVEKTAPYGYYVLNNGLKEVILTQADTDLTIENSQNPVGHIAITKVDQTDNSIVLPGAEFELYHKDFPTVKVDTQVTGTDGIATFKNIPYGEYIVKESKAPYGYQVNATIDNITLNATMIDVANTVTATVKDEKAPTGELDVTKVAKHDKNLPLPNAEFELRDADGILRATGKTNAQGKLELFEAGTTTAIIELPIGEYSLKETKAPVGYILTGNGITDVKVVDGSTTPEPYKIENQIYIPTPGGGGGGGGGVPPVSPTPTPSPSPSPSPDPGTEPSPTPTPTPVPTEPGNTATPKPEGPKDKVTTPKDKPVKGKVDVPKDTTPKVKEKPKHGKVTVDPKGKWVYTPKEGYVGKDSFTIKVTDKDGNEEEYVIDVDVLPKGGTTGDQGSSTNTGKTLPKTGESSHLPLQVAGLALIVLGGSLLIFRKKRLLQK</sequence>
<dbReference type="Pfam" id="PF00746">
    <property type="entry name" value="Gram_pos_anchor"/>
    <property type="match status" value="1"/>
</dbReference>
<feature type="compositionally biased region" description="Gly residues" evidence="7">
    <location>
        <begin position="1349"/>
        <end position="1359"/>
    </location>
</feature>
<evidence type="ECO:0000259" key="10">
    <source>
        <dbReference type="PROSITE" id="PS50847"/>
    </source>
</evidence>
<comment type="caution">
    <text evidence="11">The sequence shown here is derived from an EMBL/GenBank/DDBJ whole genome shotgun (WGS) entry which is preliminary data.</text>
</comment>
<dbReference type="InterPro" id="IPR008966">
    <property type="entry name" value="Adhesion_dom_sf"/>
</dbReference>
<keyword evidence="8" id="KW-0812">Transmembrane</keyword>
<name>A0ABQ1Y5Z4_9BACL</name>
<dbReference type="Proteomes" id="UP000659344">
    <property type="component" value="Unassembled WGS sequence"/>
</dbReference>
<dbReference type="InterPro" id="IPR041033">
    <property type="entry name" value="SpaA_PFL_dom_1"/>
</dbReference>
<dbReference type="Pfam" id="PF05737">
    <property type="entry name" value="Collagen_bind"/>
    <property type="match status" value="4"/>
</dbReference>
<dbReference type="Gene3D" id="2.60.40.10">
    <property type="entry name" value="Immunoglobulins"/>
    <property type="match status" value="4"/>
</dbReference>
<evidence type="ECO:0000256" key="4">
    <source>
        <dbReference type="ARBA" id="ARBA00022525"/>
    </source>
</evidence>
<feature type="compositionally biased region" description="Pro residues" evidence="7">
    <location>
        <begin position="1361"/>
        <end position="1393"/>
    </location>
</feature>
<evidence type="ECO:0000313" key="12">
    <source>
        <dbReference type="Proteomes" id="UP000659344"/>
    </source>
</evidence>
<keyword evidence="8" id="KW-0472">Membrane</keyword>
<dbReference type="InterPro" id="IPR011252">
    <property type="entry name" value="Fibrogen-bd_dom1"/>
</dbReference>
<proteinExistence type="inferred from homology"/>
<dbReference type="Gene3D" id="2.60.40.3440">
    <property type="match status" value="1"/>
</dbReference>
<dbReference type="EMBL" id="BMFT01000001">
    <property type="protein sequence ID" value="GGH12953.1"/>
    <property type="molecule type" value="Genomic_DNA"/>
</dbReference>
<keyword evidence="4" id="KW-0964">Secreted</keyword>
<comment type="similarity">
    <text evidence="2">Belongs to the serine-aspartate repeat-containing protein (SDr) family.</text>
</comment>
<evidence type="ECO:0000256" key="9">
    <source>
        <dbReference type="SAM" id="SignalP"/>
    </source>
</evidence>
<evidence type="ECO:0000256" key="3">
    <source>
        <dbReference type="ARBA" id="ARBA00022512"/>
    </source>
</evidence>
<feature type="chain" id="PRO_5046495020" description="Gram-positive cocci surface proteins LPxTG domain-containing protein" evidence="9">
    <location>
        <begin position="23"/>
        <end position="1539"/>
    </location>
</feature>
<feature type="transmembrane region" description="Helical" evidence="8">
    <location>
        <begin position="1512"/>
        <end position="1531"/>
    </location>
</feature>
<feature type="domain" description="Gram-positive cocci surface proteins LPxTG" evidence="10">
    <location>
        <begin position="1503"/>
        <end position="1539"/>
    </location>
</feature>
<comment type="subcellular location">
    <subcellularLocation>
        <location evidence="1">Secreted</location>
        <location evidence="1">Cell wall</location>
        <topology evidence="1">Peptidoglycan-anchor</topology>
    </subcellularLocation>
</comment>
<reference evidence="12" key="1">
    <citation type="journal article" date="2019" name="Int. J. Syst. Evol. Microbiol.">
        <title>The Global Catalogue of Microorganisms (GCM) 10K type strain sequencing project: providing services to taxonomists for standard genome sequencing and annotation.</title>
        <authorList>
            <consortium name="The Broad Institute Genomics Platform"/>
            <consortium name="The Broad Institute Genome Sequencing Center for Infectious Disease"/>
            <person name="Wu L."/>
            <person name="Ma J."/>
        </authorList>
    </citation>
    <scope>NUCLEOTIDE SEQUENCE [LARGE SCALE GENOMIC DNA]</scope>
    <source>
        <strain evidence="12">CGMCC 1.12769</strain>
    </source>
</reference>
<feature type="region of interest" description="Disordered" evidence="7">
    <location>
        <begin position="1484"/>
        <end position="1508"/>
    </location>
</feature>
<dbReference type="InterPro" id="IPR019931">
    <property type="entry name" value="LPXTG_anchor"/>
</dbReference>
<evidence type="ECO:0000256" key="1">
    <source>
        <dbReference type="ARBA" id="ARBA00004168"/>
    </source>
</evidence>
<organism evidence="11 12">
    <name type="scientific">Paenibacillus segetis</name>
    <dbReference type="NCBI Taxonomy" id="1325360"/>
    <lineage>
        <taxon>Bacteria</taxon>
        <taxon>Bacillati</taxon>
        <taxon>Bacillota</taxon>
        <taxon>Bacilli</taxon>
        <taxon>Bacillales</taxon>
        <taxon>Paenibacillaceae</taxon>
        <taxon>Paenibacillus</taxon>
    </lineage>
</organism>
<keyword evidence="12" id="KW-1185">Reference proteome</keyword>
<protein>
    <recommendedName>
        <fullName evidence="10">Gram-positive cocci surface proteins LPxTG domain-containing protein</fullName>
    </recommendedName>
</protein>
<evidence type="ECO:0000256" key="2">
    <source>
        <dbReference type="ARBA" id="ARBA00007257"/>
    </source>
</evidence>
<dbReference type="RefSeq" id="WP_188535614.1">
    <property type="nucleotide sequence ID" value="NZ_BMFT01000001.1"/>
</dbReference>
<feature type="compositionally biased region" description="Basic and acidic residues" evidence="7">
    <location>
        <begin position="1404"/>
        <end position="1433"/>
    </location>
</feature>
<evidence type="ECO:0000313" key="11">
    <source>
        <dbReference type="EMBL" id="GGH12953.1"/>
    </source>
</evidence>
<feature type="signal peptide" evidence="9">
    <location>
        <begin position="1"/>
        <end position="22"/>
    </location>
</feature>
<dbReference type="Pfam" id="PF17963">
    <property type="entry name" value="Big_9"/>
    <property type="match status" value="1"/>
</dbReference>
<evidence type="ECO:0000256" key="5">
    <source>
        <dbReference type="ARBA" id="ARBA00022729"/>
    </source>
</evidence>
<dbReference type="PANTHER" id="PTHR36108">
    <property type="entry name" value="COLOSSIN-B-RELATED"/>
    <property type="match status" value="1"/>
</dbReference>
<dbReference type="PANTHER" id="PTHR36108:SF13">
    <property type="entry name" value="COLOSSIN-B-RELATED"/>
    <property type="match status" value="1"/>
</dbReference>
<keyword evidence="6" id="KW-0572">Peptidoglycan-anchor</keyword>
<dbReference type="SUPFAM" id="SSF49401">
    <property type="entry name" value="Bacterial adhesins"/>
    <property type="match status" value="6"/>
</dbReference>
<keyword evidence="8" id="KW-1133">Transmembrane helix</keyword>
<dbReference type="Gene3D" id="2.60.40.740">
    <property type="match status" value="5"/>
</dbReference>
<evidence type="ECO:0000256" key="7">
    <source>
        <dbReference type="SAM" id="MobiDB-lite"/>
    </source>
</evidence>
<dbReference type="Gene3D" id="2.60.40.1280">
    <property type="match status" value="1"/>
</dbReference>
<dbReference type="SUPFAM" id="SSF49478">
    <property type="entry name" value="Cna protein B-type domain"/>
    <property type="match status" value="2"/>
</dbReference>
<dbReference type="PROSITE" id="PS50847">
    <property type="entry name" value="GRAM_POS_ANCHORING"/>
    <property type="match status" value="1"/>
</dbReference>